<keyword evidence="4" id="KW-0597">Phosphoprotein</keyword>
<evidence type="ECO:0000313" key="12">
    <source>
        <dbReference type="EMBL" id="EEF22212.1"/>
    </source>
</evidence>
<proteinExistence type="predicted"/>
<dbReference type="InterPro" id="IPR003661">
    <property type="entry name" value="HisK_dim/P_dom"/>
</dbReference>
<reference evidence="13" key="1">
    <citation type="journal article" date="2010" name="Nat. Biotechnol.">
        <title>Draft genome sequence of the oilseed species Ricinus communis.</title>
        <authorList>
            <person name="Chan A.P."/>
            <person name="Crabtree J."/>
            <person name="Zhao Q."/>
            <person name="Lorenzi H."/>
            <person name="Orvis J."/>
            <person name="Puiu D."/>
            <person name="Melake-Berhan A."/>
            <person name="Jones K.M."/>
            <person name="Redman J."/>
            <person name="Chen G."/>
            <person name="Cahoon E.B."/>
            <person name="Gedil M."/>
            <person name="Stanke M."/>
            <person name="Haas B.J."/>
            <person name="Wortman J.R."/>
            <person name="Fraser-Liggett C.M."/>
            <person name="Ravel J."/>
            <person name="Rabinowicz P.D."/>
        </authorList>
    </citation>
    <scope>NUCLEOTIDE SEQUENCE [LARGE SCALE GENOMIC DNA]</scope>
    <source>
        <strain evidence="13">cv. Hale</strain>
    </source>
</reference>
<dbReference type="Gene3D" id="6.10.340.10">
    <property type="match status" value="1"/>
</dbReference>
<evidence type="ECO:0000256" key="9">
    <source>
        <dbReference type="ARBA" id="ARBA00023170"/>
    </source>
</evidence>
<evidence type="ECO:0000256" key="7">
    <source>
        <dbReference type="ARBA" id="ARBA00023012"/>
    </source>
</evidence>
<dbReference type="InterPro" id="IPR036097">
    <property type="entry name" value="HisK_dim/P_sf"/>
</dbReference>
<keyword evidence="6 12" id="KW-0418">Kinase</keyword>
<dbReference type="EMBL" id="EQ995941">
    <property type="protein sequence ID" value="EEF22212.1"/>
    <property type="molecule type" value="Genomic_DNA"/>
</dbReference>
<evidence type="ECO:0000256" key="4">
    <source>
        <dbReference type="ARBA" id="ARBA00022553"/>
    </source>
</evidence>
<comment type="subcellular location">
    <subcellularLocation>
        <location evidence="2">Membrane</location>
        <topology evidence="2">Multi-pass membrane protein</topology>
    </subcellularLocation>
</comment>
<protein>
    <recommendedName>
        <fullName evidence="3">histidine kinase</fullName>
        <ecNumber evidence="3">2.7.13.3</ecNumber>
    </recommendedName>
</protein>
<keyword evidence="9" id="KW-0675">Receptor</keyword>
<evidence type="ECO:0000259" key="11">
    <source>
        <dbReference type="PROSITE" id="PS50885"/>
    </source>
</evidence>
<evidence type="ECO:0000256" key="10">
    <source>
        <dbReference type="SAM" id="Phobius"/>
    </source>
</evidence>
<dbReference type="EC" id="2.7.13.3" evidence="3"/>
<feature type="transmembrane region" description="Helical" evidence="10">
    <location>
        <begin position="61"/>
        <end position="84"/>
    </location>
</feature>
<feature type="non-terminal residue" evidence="12">
    <location>
        <position position="222"/>
    </location>
</feature>
<accession>B9TPK2</accession>
<dbReference type="AlphaFoldDB" id="B9TPK2"/>
<dbReference type="SUPFAM" id="SSF47384">
    <property type="entry name" value="Homodimeric domain of signal transducing histidine kinase"/>
    <property type="match status" value="1"/>
</dbReference>
<evidence type="ECO:0000256" key="5">
    <source>
        <dbReference type="ARBA" id="ARBA00022679"/>
    </source>
</evidence>
<dbReference type="Proteomes" id="UP000008311">
    <property type="component" value="Unassembled WGS sequence"/>
</dbReference>
<keyword evidence="5" id="KW-0808">Transferase</keyword>
<keyword evidence="10" id="KW-0812">Transmembrane</keyword>
<dbReference type="PROSITE" id="PS50885">
    <property type="entry name" value="HAMP"/>
    <property type="match status" value="1"/>
</dbReference>
<dbReference type="GO" id="GO:0000155">
    <property type="term" value="F:phosphorelay sensor kinase activity"/>
    <property type="evidence" value="ECO:0007669"/>
    <property type="project" value="InterPro"/>
</dbReference>
<dbReference type="PANTHER" id="PTHR45436">
    <property type="entry name" value="SENSOR HISTIDINE KINASE YKOH"/>
    <property type="match status" value="1"/>
</dbReference>
<dbReference type="InterPro" id="IPR050428">
    <property type="entry name" value="TCS_sensor_his_kinase"/>
</dbReference>
<comment type="catalytic activity">
    <reaction evidence="1">
        <text>ATP + protein L-histidine = ADP + protein N-phospho-L-histidine.</text>
        <dbReference type="EC" id="2.7.13.3"/>
    </reaction>
</comment>
<evidence type="ECO:0000256" key="3">
    <source>
        <dbReference type="ARBA" id="ARBA00012438"/>
    </source>
</evidence>
<keyword evidence="10" id="KW-1133">Transmembrane helix</keyword>
<dbReference type="InParanoid" id="B9TPK2"/>
<dbReference type="Pfam" id="PF00512">
    <property type="entry name" value="HisKA"/>
    <property type="match status" value="1"/>
</dbReference>
<evidence type="ECO:0000256" key="6">
    <source>
        <dbReference type="ARBA" id="ARBA00022777"/>
    </source>
</evidence>
<dbReference type="CDD" id="cd00082">
    <property type="entry name" value="HisKA"/>
    <property type="match status" value="1"/>
</dbReference>
<evidence type="ECO:0000256" key="8">
    <source>
        <dbReference type="ARBA" id="ARBA00023136"/>
    </source>
</evidence>
<keyword evidence="8 10" id="KW-0472">Membrane</keyword>
<gene>
    <name evidence="12" type="ORF">RCOM_2047310</name>
</gene>
<dbReference type="GO" id="GO:0016020">
    <property type="term" value="C:membrane"/>
    <property type="evidence" value="ECO:0007669"/>
    <property type="project" value="UniProtKB-SubCell"/>
</dbReference>
<dbReference type="Gene3D" id="1.10.287.130">
    <property type="match status" value="1"/>
</dbReference>
<evidence type="ECO:0000313" key="13">
    <source>
        <dbReference type="Proteomes" id="UP000008311"/>
    </source>
</evidence>
<sequence>LTLRVADREGQVLLTPTRPMPAGARAKQLRFDVALPAELGGRGTAVLVFDKRRDDALLARLGWTLILAAIGGTVVLSAAAAIGVRRELAPLRALVKQAAAVGVDRLELRLDGRDQVEELQPLILQINELLDRLAGAYRQMESFNADVAHELNTPIAILVNSCELALRRPRSPEELKEALGSNLEELHRIARIVADMLFLANAQRGATASREEEVELRELAAE</sequence>
<dbReference type="InterPro" id="IPR003660">
    <property type="entry name" value="HAMP_dom"/>
</dbReference>
<dbReference type="PANTHER" id="PTHR45436:SF15">
    <property type="entry name" value="SENSOR HISTIDINE KINASE CUSS"/>
    <property type="match status" value="1"/>
</dbReference>
<name>B9TPK2_RICCO</name>
<keyword evidence="13" id="KW-1185">Reference proteome</keyword>
<feature type="domain" description="HAMP" evidence="11">
    <location>
        <begin position="85"/>
        <end position="138"/>
    </location>
</feature>
<evidence type="ECO:0000256" key="1">
    <source>
        <dbReference type="ARBA" id="ARBA00000085"/>
    </source>
</evidence>
<feature type="non-terminal residue" evidence="12">
    <location>
        <position position="1"/>
    </location>
</feature>
<evidence type="ECO:0000256" key="2">
    <source>
        <dbReference type="ARBA" id="ARBA00004141"/>
    </source>
</evidence>
<dbReference type="SMART" id="SM00388">
    <property type="entry name" value="HisKA"/>
    <property type="match status" value="1"/>
</dbReference>
<keyword evidence="7" id="KW-0902">Two-component regulatory system</keyword>
<organism evidence="12 13">
    <name type="scientific">Ricinus communis</name>
    <name type="common">Castor bean</name>
    <dbReference type="NCBI Taxonomy" id="3988"/>
    <lineage>
        <taxon>Eukaryota</taxon>
        <taxon>Viridiplantae</taxon>
        <taxon>Streptophyta</taxon>
        <taxon>Embryophyta</taxon>
        <taxon>Tracheophyta</taxon>
        <taxon>Spermatophyta</taxon>
        <taxon>Magnoliopsida</taxon>
        <taxon>eudicotyledons</taxon>
        <taxon>Gunneridae</taxon>
        <taxon>Pentapetalae</taxon>
        <taxon>rosids</taxon>
        <taxon>fabids</taxon>
        <taxon>Malpighiales</taxon>
        <taxon>Euphorbiaceae</taxon>
        <taxon>Acalyphoideae</taxon>
        <taxon>Acalypheae</taxon>
        <taxon>Ricinus</taxon>
    </lineage>
</organism>